<organism evidence="6">
    <name type="scientific">marine metagenome</name>
    <dbReference type="NCBI Taxonomy" id="408172"/>
    <lineage>
        <taxon>unclassified sequences</taxon>
        <taxon>metagenomes</taxon>
        <taxon>ecological metagenomes</taxon>
    </lineage>
</organism>
<dbReference type="EMBL" id="UINC01027351">
    <property type="protein sequence ID" value="SVB06439.1"/>
    <property type="molecule type" value="Genomic_DNA"/>
</dbReference>
<evidence type="ECO:0000259" key="5">
    <source>
        <dbReference type="PROSITE" id="PS51296"/>
    </source>
</evidence>
<evidence type="ECO:0000256" key="1">
    <source>
        <dbReference type="ARBA" id="ARBA00022714"/>
    </source>
</evidence>
<dbReference type="InterPro" id="IPR017941">
    <property type="entry name" value="Rieske_2Fe-2S"/>
</dbReference>
<evidence type="ECO:0000256" key="3">
    <source>
        <dbReference type="ARBA" id="ARBA00023004"/>
    </source>
</evidence>
<dbReference type="InterPro" id="IPR036922">
    <property type="entry name" value="Rieske_2Fe-2S_sf"/>
</dbReference>
<proteinExistence type="predicted"/>
<evidence type="ECO:0000313" key="6">
    <source>
        <dbReference type="EMBL" id="SVB06439.1"/>
    </source>
</evidence>
<name>A0A382AY95_9ZZZZ</name>
<dbReference type="AlphaFoldDB" id="A0A382AY95"/>
<dbReference type="Gene3D" id="2.102.10.10">
    <property type="entry name" value="Rieske [2Fe-2S] iron-sulphur domain"/>
    <property type="match status" value="1"/>
</dbReference>
<keyword evidence="1" id="KW-0001">2Fe-2S</keyword>
<dbReference type="GO" id="GO:0051537">
    <property type="term" value="F:2 iron, 2 sulfur cluster binding"/>
    <property type="evidence" value="ECO:0007669"/>
    <property type="project" value="UniProtKB-KW"/>
</dbReference>
<keyword evidence="4" id="KW-0411">Iron-sulfur</keyword>
<protein>
    <recommendedName>
        <fullName evidence="5">Rieske domain-containing protein</fullName>
    </recommendedName>
</protein>
<dbReference type="PROSITE" id="PS51296">
    <property type="entry name" value="RIESKE"/>
    <property type="match status" value="1"/>
</dbReference>
<reference evidence="6" key="1">
    <citation type="submission" date="2018-05" db="EMBL/GenBank/DDBJ databases">
        <authorList>
            <person name="Lanie J.A."/>
            <person name="Ng W.-L."/>
            <person name="Kazmierczak K.M."/>
            <person name="Andrzejewski T.M."/>
            <person name="Davidsen T.M."/>
            <person name="Wayne K.J."/>
            <person name="Tettelin H."/>
            <person name="Glass J.I."/>
            <person name="Rusch D."/>
            <person name="Podicherti R."/>
            <person name="Tsui H.-C.T."/>
            <person name="Winkler M.E."/>
        </authorList>
    </citation>
    <scope>NUCLEOTIDE SEQUENCE</scope>
</reference>
<keyword evidence="3" id="KW-0408">Iron</keyword>
<dbReference type="Pfam" id="PF00355">
    <property type="entry name" value="Rieske"/>
    <property type="match status" value="1"/>
</dbReference>
<sequence>MDRYLDDHWHKVCRLEDIEVDRLKKFEFKNIEFLLIRMGEECRAIPPFCPHMAEPLEESGLCNQGVLTCSKHLWQWDLATGSIRGPSEKALQMYETSIVDEEIWVRIEKELGYDYNEEDEDDFEW</sequence>
<accession>A0A382AY95</accession>
<gene>
    <name evidence="6" type="ORF">METZ01_LOCUS159293</name>
</gene>
<evidence type="ECO:0000256" key="4">
    <source>
        <dbReference type="ARBA" id="ARBA00023014"/>
    </source>
</evidence>
<dbReference type="GO" id="GO:0046872">
    <property type="term" value="F:metal ion binding"/>
    <property type="evidence" value="ECO:0007669"/>
    <property type="project" value="UniProtKB-KW"/>
</dbReference>
<keyword evidence="2" id="KW-0479">Metal-binding</keyword>
<evidence type="ECO:0000256" key="2">
    <source>
        <dbReference type="ARBA" id="ARBA00022723"/>
    </source>
</evidence>
<dbReference type="SUPFAM" id="SSF50022">
    <property type="entry name" value="ISP domain"/>
    <property type="match status" value="1"/>
</dbReference>
<feature type="domain" description="Rieske" evidence="5">
    <location>
        <begin position="10"/>
        <end position="105"/>
    </location>
</feature>